<feature type="compositionally biased region" description="Low complexity" evidence="9">
    <location>
        <begin position="5584"/>
        <end position="5594"/>
    </location>
</feature>
<dbReference type="CDD" id="cd08956">
    <property type="entry name" value="KR_3_FAS_SDR_x"/>
    <property type="match status" value="2"/>
</dbReference>
<evidence type="ECO:0000259" key="12">
    <source>
        <dbReference type="PROSITE" id="PS52019"/>
    </source>
</evidence>
<evidence type="ECO:0008006" key="15">
    <source>
        <dbReference type="Google" id="ProtNLM"/>
    </source>
</evidence>
<feature type="compositionally biased region" description="Polar residues" evidence="9">
    <location>
        <begin position="4399"/>
        <end position="4408"/>
    </location>
</feature>
<gene>
    <name evidence="13" type="ORF">GCM10010345_81860</name>
</gene>
<feature type="region of interest" description="Disordered" evidence="9">
    <location>
        <begin position="4351"/>
        <end position="4485"/>
    </location>
</feature>
<keyword evidence="3" id="KW-0597">Phosphoprotein</keyword>
<feature type="region of interest" description="N-terminal hotdog fold" evidence="8">
    <location>
        <begin position="5260"/>
        <end position="5380"/>
    </location>
</feature>
<feature type="region of interest" description="Disordered" evidence="9">
    <location>
        <begin position="802"/>
        <end position="868"/>
    </location>
</feature>
<evidence type="ECO:0000256" key="3">
    <source>
        <dbReference type="ARBA" id="ARBA00022553"/>
    </source>
</evidence>
<dbReference type="Pfam" id="PF08659">
    <property type="entry name" value="KR"/>
    <property type="match status" value="3"/>
</dbReference>
<feature type="region of interest" description="Disordered" evidence="9">
    <location>
        <begin position="1406"/>
        <end position="1447"/>
    </location>
</feature>
<dbReference type="PANTHER" id="PTHR43775:SF51">
    <property type="entry name" value="INACTIVE PHENOLPHTHIOCEROL SYNTHESIS POLYKETIDE SYNTHASE TYPE I PKS1-RELATED"/>
    <property type="match status" value="1"/>
</dbReference>
<dbReference type="PROSITE" id="PS52004">
    <property type="entry name" value="KS3_2"/>
    <property type="match status" value="4"/>
</dbReference>
<dbReference type="Gene3D" id="3.40.366.10">
    <property type="entry name" value="Malonyl-Coenzyme A Acyl Carrier Protein, domain 2"/>
    <property type="match status" value="4"/>
</dbReference>
<dbReference type="Pfam" id="PF00698">
    <property type="entry name" value="Acyl_transf_1"/>
    <property type="match status" value="3"/>
</dbReference>
<evidence type="ECO:0000259" key="10">
    <source>
        <dbReference type="PROSITE" id="PS50075"/>
    </source>
</evidence>
<dbReference type="Gene3D" id="3.40.50.720">
    <property type="entry name" value="NAD(P)-binding Rossmann-like Domain"/>
    <property type="match status" value="3"/>
</dbReference>
<dbReference type="SMART" id="SM00825">
    <property type="entry name" value="PKS_KS"/>
    <property type="match status" value="4"/>
</dbReference>
<evidence type="ECO:0000259" key="11">
    <source>
        <dbReference type="PROSITE" id="PS52004"/>
    </source>
</evidence>
<feature type="region of interest" description="Disordered" evidence="9">
    <location>
        <begin position="6015"/>
        <end position="6039"/>
    </location>
</feature>
<evidence type="ECO:0000313" key="13">
    <source>
        <dbReference type="EMBL" id="GHA65569.1"/>
    </source>
</evidence>
<feature type="domain" description="Ketosynthase family 3 (KS3)" evidence="11">
    <location>
        <begin position="4487"/>
        <end position="4919"/>
    </location>
</feature>
<feature type="region of interest" description="Disordered" evidence="9">
    <location>
        <begin position="2016"/>
        <end position="2035"/>
    </location>
</feature>
<dbReference type="InterPro" id="IPR018201">
    <property type="entry name" value="Ketoacyl_synth_AS"/>
</dbReference>
<feature type="compositionally biased region" description="Basic and acidic residues" evidence="9">
    <location>
        <begin position="802"/>
        <end position="814"/>
    </location>
</feature>
<feature type="compositionally biased region" description="Gly residues" evidence="9">
    <location>
        <begin position="2299"/>
        <end position="2324"/>
    </location>
</feature>
<dbReference type="PROSITE" id="PS52019">
    <property type="entry name" value="PKS_MFAS_DH"/>
    <property type="match status" value="2"/>
</dbReference>
<feature type="compositionally biased region" description="Low complexity" evidence="9">
    <location>
        <begin position="2434"/>
        <end position="2449"/>
    </location>
</feature>
<feature type="region of interest" description="C-terminal hotdog fold" evidence="8">
    <location>
        <begin position="2033"/>
        <end position="2173"/>
    </location>
</feature>
<feature type="domain" description="Ketosynthase family 3 (KS3)" evidence="11">
    <location>
        <begin position="990"/>
        <end position="1410"/>
    </location>
</feature>
<feature type="region of interest" description="Disordered" evidence="9">
    <location>
        <begin position="2290"/>
        <end position="2330"/>
    </location>
</feature>
<dbReference type="SUPFAM" id="SSF53901">
    <property type="entry name" value="Thiolase-like"/>
    <property type="match status" value="4"/>
</dbReference>
<feature type="compositionally biased region" description="Basic and acidic residues" evidence="9">
    <location>
        <begin position="2402"/>
        <end position="2411"/>
    </location>
</feature>
<feature type="region of interest" description="Disordered" evidence="9">
    <location>
        <begin position="6119"/>
        <end position="6149"/>
    </location>
</feature>
<dbReference type="PANTHER" id="PTHR43775">
    <property type="entry name" value="FATTY ACID SYNTHASE"/>
    <property type="match status" value="1"/>
</dbReference>
<dbReference type="Proteomes" id="UP000653644">
    <property type="component" value="Unassembled WGS sequence"/>
</dbReference>
<dbReference type="InterPro" id="IPR014031">
    <property type="entry name" value="Ketoacyl_synth_C"/>
</dbReference>
<dbReference type="InterPro" id="IPR036291">
    <property type="entry name" value="NAD(P)-bd_dom_sf"/>
</dbReference>
<dbReference type="Pfam" id="PF22953">
    <property type="entry name" value="SpnB_Rossmann"/>
    <property type="match status" value="2"/>
</dbReference>
<feature type="region of interest" description="Disordered" evidence="9">
    <location>
        <begin position="2783"/>
        <end position="2802"/>
    </location>
</feature>
<dbReference type="SMART" id="SM00826">
    <property type="entry name" value="PKS_DH"/>
    <property type="match status" value="2"/>
</dbReference>
<evidence type="ECO:0000256" key="8">
    <source>
        <dbReference type="PROSITE-ProRule" id="PRU01363"/>
    </source>
</evidence>
<feature type="domain" description="Carrier" evidence="10">
    <location>
        <begin position="891"/>
        <end position="966"/>
    </location>
</feature>
<dbReference type="InterPro" id="IPR036736">
    <property type="entry name" value="ACP-like_sf"/>
</dbReference>
<dbReference type="Gene3D" id="1.10.1200.10">
    <property type="entry name" value="ACP-like"/>
    <property type="match status" value="4"/>
</dbReference>
<dbReference type="SMART" id="SM00827">
    <property type="entry name" value="PKS_AT"/>
    <property type="match status" value="2"/>
</dbReference>
<feature type="compositionally biased region" description="Low complexity" evidence="9">
    <location>
        <begin position="3746"/>
        <end position="3761"/>
    </location>
</feature>
<keyword evidence="5" id="KW-0045">Antibiotic biosynthesis</keyword>
<dbReference type="InterPro" id="IPR014030">
    <property type="entry name" value="Ketoacyl_synth_N"/>
</dbReference>
<dbReference type="PROSITE" id="PS50075">
    <property type="entry name" value="CARRIER"/>
    <property type="match status" value="4"/>
</dbReference>
<feature type="active site" description="Proton donor; for dehydratase activity" evidence="8">
    <location>
        <position position="2096"/>
    </location>
</feature>
<dbReference type="CDD" id="cd00833">
    <property type="entry name" value="PKS"/>
    <property type="match status" value="4"/>
</dbReference>
<dbReference type="PROSITE" id="PS00606">
    <property type="entry name" value="KS3_1"/>
    <property type="match status" value="3"/>
</dbReference>
<dbReference type="InterPro" id="IPR057326">
    <property type="entry name" value="KR_dom"/>
</dbReference>
<dbReference type="SUPFAM" id="SSF52151">
    <property type="entry name" value="FabD/lysophospholipase-like"/>
    <property type="match status" value="4"/>
</dbReference>
<comment type="pathway">
    <text evidence="1">Antibiotic biosynthesis.</text>
</comment>
<comment type="caution">
    <text evidence="13">The sequence shown here is derived from an EMBL/GenBank/DDBJ whole genome shotgun (WGS) entry which is preliminary data.</text>
</comment>
<dbReference type="InterPro" id="IPR016039">
    <property type="entry name" value="Thiolase-like"/>
</dbReference>
<dbReference type="SUPFAM" id="SSF55048">
    <property type="entry name" value="Probable ACP-binding domain of malonyl-CoA ACP transacylase"/>
    <property type="match status" value="2"/>
</dbReference>
<feature type="region of interest" description="Disordered" evidence="9">
    <location>
        <begin position="964"/>
        <end position="988"/>
    </location>
</feature>
<keyword evidence="2" id="KW-0596">Phosphopantetheine</keyword>
<sequence length="6168" mass="632435">MFTDVSNLMSGVNDEPIAVIGIACRMPQAPDARRFWHLLDEGRDAVVRVPAARRPAVGAQFAALLGDLADFDPDLFGISPREAAAMDPRQRLMLELSWEALEDARTPPAVLRRGPAGVFVGAMAGPSPVTGPGGSGVTAHTLAGTSHAMLANRVSHALGLRGPSFTVDSGQSSSLVAVHLACESLRRGESHTAVAAGVNLLLSETGALGTQRFGALSPDGRCYTFDARANGYVRGEGGAAVVLKPLSRALADGDRVHCVVLGGAVNNDGADEDLTTPSRAAQEEVLRDAWQRSGVRPEQLSYVELHGSGTRAGDPVEARALGAALGSHRTDPLAVGSVKTNIGHLEGAAGIAGLAKVALALRHGRLPASLNFAAAHPDIPLAELGLSVRREGGAWPRGAGPRVAGVSSFGMGGTNCHLVLAEAPRARRRADGVPHTWVLSGATPGALRAQAARLRGHLEAAGPLPPAAVARTLATGRAHLAHRAAVVGRDSAGLTAGLDALTGGRASGDFVLGTAFRPARTALLLRAGVSLEAAEVRALLAAEPAFAAAVARCDRALAAVTGRSVRTGLLSPSGVHDPSGLHDEEAAFTLTMALGTLWQARGLRVDAVLGEDGAELAAACLTGYLSLPEAVRLLVTDRSAAAPPKRARRRGRTSALYSSVTGAAVVGDRLAPDHWSRRPAPGGWAGAVHALREAGHDLFVTVGPPPTTAGTGPVAVPSGHGDTGHLLVPEGTDAAVPDTAVRLVSTFDGHDDCVTRFHRALATAHALGADIDWSGHFTGGPAPADLPSYAFQRRSYAVADGREAAEREAAERADTGAAPVPDPTRTTSEASTGPATGTPATDRERTGSGVPVPTGAGSGEPGDADALTTASGRAVAVTTAPAGVPTPPGEREARRLVRELTARVLGHDGAGDIDPARPFRDLGLDSSLSLELCRRLSTATGITVTAAALFDHPTPAALGARLARADSTGGPHPPGTVRAAGTANTAPRGDEPVAVVAMSCRFPGGIASPEDLWQALAEGRDTAGPLPAGRGWPAGPGGLGPAGVREGGFLHDADRFDADFFGIGPREADALDPQQRILLELAWETFERAGLDPTGLRGERVGVFIGGTGHEYGPRTADGSPGHDGYLFTGTTPALLSGRIAYVLGLEGPALTIDTACSSSLVALHQAAQALRLGECRLALAGGVTVMGAPGVITELGRRQALAPDGRCKAFSADADGTAFGEGAGLVLLEPLSEARRHGHPVLAVVCGSAVNSDGASNGLAAPSGRAQRRVIRQALDAAGLGPGGVDAVEAHGTGTALGDPVEAGALLAVYGRDRDPVHPLWLGSVKSNLGHTQAAAGVAGVIKVVEALRHRELPATLHVTEPTREVDWGGGPVRLLTRARPWPDRDRPRRAGVSSFGISGTNAHLILAEPPPLPPAPDAGEPDAQPAGAGTREPGGPDPAGVPRPAPALWLLSAHTPAALRAQARALAQYTVDHPEADVGQVAHALGTGRAHLSHRAAVWGREAEELRTGLRAVADRTPHARGESGTAGGHDGVALVFPGQGGEWPGMARALYAESPAFARRLRTAVEALAAHSDLTLRHLLGDESGTMLGRVDLVQPALFAVSVSVAGLWSDHGVPVTAVVGHSQGEIAAAHIAGALSLEEAARIVAVRARVLAEPAPDTGGMASVALGEQEVRAHLAARGCEARVAVVNGPRATVLAGDRTELRALVAEWEARGTPARLLGVGYASHSPWMERLREKLTAALSGPAPAGTTVPFYSATTGARCPGTALDAGYWFRNLREPVRLDRAVRAMLADGHRLFVEVGPHPVLGDAVEQIAEETGAEVTVLPSLRRDGADVDHFTRAIARAWTAGAPVDGHRLVPAPSGPPPVPLPTYPFQRRRHWLAPAARPAAAAGGHGLFGTPVDVAGSGTTVLTAELSLASHPWLAGHTVAGRVLLPASAYAEAALWAGRRAGTPLLRDLVIDTPVVLPETGAVTMQAVLGDEDDGRRTVTLSSRPAGPRHAGAWTVHATGVLTADPAPRSGDGASSWAPPGEPEAPDGWYEDLLAAGYAYDGPFRALAGVWPAGDEDGGLSFAAARLPDAYAVAGFALHPALLDAVLQPLLRGAGGADGDLLLPYSFKDVRVLAAEARDLRVRAVALGPGTHRVLATDTSGTPVLEIGEVTLRPAPRSGAGDRDLYRLLWRETAGPGTRGADADDDVLEMVHCDGTGGADPAAAAHETARSALAAVRAWRARGERGRLLISTRRAVAVADGEPVLDPGAAAVWGLLRCVQREHPGRLVLVDLDEPAPSTDALSASGTGTGGAGDGNAGTDADGGGHTAGGGDEPVDPADRTALRAAAACGADQVAVRRGRLFTPCLTLLTVTEPVVPAPEPPTPAPEHATAPAPAPATPPGSPGYAPERVPGRAREPRASDPAGASAPEPPAPGPAGGPGRGHAVPGTPDRNGTVVITGGTGTLGALVARHLRARGFRHLLLLSRQGPAAPGAQRLPAELGPGARIVACDAADRDALGAVLAGIPAAHPLTAVVHAAGVLDDATMTTLTTRQLRTVLRAKADSAWHLHTLTRAARPAAFVLFSSVVGTLGAEGQANYGAANAFLDALAVLRRAEGLPATSVAWGLWERESAMTRAMGHAGRARFGRRGIAPLTDEDGLRVLDAVLAGGLPAHVIGARLDPVRAQAPERLAAEPADENWRECLRDLPEDRRRATALALVRRLTAEVLGHEDPAAVEPGRAFRDLGLDSLTATELRRRLGAATGLRLRTTVVFDHPTAAALAGHLVSAALSGRESPRHGAADGTGASAVGPAGRGAGEPIAVVAMACRFPGAVRSPEDLWRVVTDGVDTLTPLPADRGWPRTALATARGGFLSDADRFDAAFFGVSTREALAMDPQQRLLLEVGWETLERAGLVPADLRGSRTGVFTGVMAQEYGPRLADAGESGGHLLTGTSASVASGRLAYTFGFEGPAITVDTACSSSLVALHLAAQSLRSGECDLALAGGATVMATPGVLAEFTRQGGLAPDGRCKSFADAADGTGFAEGAGLVLLERLSDAVAAGHPVLAVIRGSAVNSDGGGNGLTAPHGAAQERVIRQALAAAGLGPHEVDAVEAHGTGTVLGDPIEASALISAYGGDRRAPLWIGSVKSVLGHTQAAAGVAGVIKTVQALRHGVLPRTLHVDRPTGKVDWDGGGVAVLTESRPWPRSSAPRRAGVSAFGISGTNAHLILEEPPAPGGSADAVAGRAAPHRAGTGKVDERPLPWLLSARDETALREQAARLARHLAAAPGTPPADVARTLAGHRSRFAVRAAVVAAGRDLLVEGLEALAAGRTTPAVVRAPAAEPGGTAVLFTGQGSQRLGMGRELYAAFPAFAAAFDEVCDLLDPGLDRPLREVMWRDEAALNRTRYTQPALFALETALFRLLSGWGLRPDRLIGHSVGEIAAAHAAGVLGLADACALVCARGRLVEERSPAGAMLAVFAAEHEVVPFLARRAVWIAAVNGDRSLTVSGEPAAVEELAAALAAAGVRAVRLPGDRAFHSPLLKEAVGDFHRVLAGLEFRPATVPVVSTLTGRPATADELSSPGYWTRQLLGPVRFLEASRALAAEGVTVLMEAGPDSTLSRMVPDAVTVPLLGGTGTEPHRLASALARAHCAGASLDWAAVLPGRLTDLPTYPFGGTRFWLTDGAAGPDVAEDRPAPLHRERPETHADPRPAGTATGHADAPGTRPELSDAPGTHPGLSATPRTSPGKPGGRPDSPVTASTPCTAAPGTPGPARYHVVWHRRTAGPAGVPADTGPSDTGEDTTRTAVRGHWALLVPDGTEGRTPSADPSAESPAADLAPALSEALADAGARITRLTVTGHTERAGLAARLREAGPLDGVLSLLALDARAHPVLPDLRAGTAATLLLLGAAGDAAPGTPLWLLTRGAVGTGGDPVTSPAQAAVWGLVRAAALEDRARRHVLVDLPAVTDRATVGRLVRVLDHAGPEEALALRADGLHVRRLAVAPPPAAVRGWRPRGTALVTGGAGALGGRTAEWLVRHGTRHVVLLSRRGPGAPGATELTRRLLSAGATVSHVACDVSDRAALTAAWERAEAEHGPIRTVVHAAGVDHRAPVAGTGASELAAALAAKATGAVLLDELAGDAVDAFVVFSSAAGVWGGVEQGAYAAANACADAVAERRFQRGLPATSVAWGPWSGGGMAREERLADRLLRGGLRLLAPDAALAAMREAVEDGRPTVTVADVDWPRFAAVLRAAGPRPLLDLVVPSAAVRDGRRPTGPLPRRTAKTPARMRDLVVAQVAAVTGHPVAGIDPALPFHALGVDSLLAVDLRDRLTAETGAPLPATLVYDHPTPDAVARLLADAPAPTRSDGYAAGEGGAPADHDTDACRTTSATGLTEDTEGAKDTDGARAGNDAPSTTGSPTATGIPATDGTPAHEERTRTGALTAGGGRAADEDPAGDHGRGGADGRVRDTCRTDAEDRVEAEDSGTGGHRDTAGAGDGGVEPIAIVGMACRLPGGAHSPDELWQLLARGEDVIGPFPTDRGWDLAALHSPVAPLGADAGVPAPGRSYVREGGFLADAAGFDAEFFGITPREARAMDPQQRILLEVAWEALEHGGIDPAALRGTSTGVFVGAWTQDYDAEGAVSGTSGHHVTGTASSVVSGRVAYTLGLHGPALTVDTACSSSLVAVHLASQALRARECSLALAGGVTVMAGPGPFQEFSRQRGLAPDGRCKPFAAAADGTGWSEGAGLLVLERLSDAVRAGHRVLALLRGSAVNSDGASNGLTAPNGPAQERVVRQALAMAALVPGDVDAVEAHGTGTTLGDPVEARALHAVYGERHPGGEPLLIGSAKSNLGHTQAAAGVTGIIKMVQAMRNGVLPRTLHVDRPTPYVDWDERRVRLLTATTPWPQTGRPRRAGVSAFGLSGTNAHVVLEQAPVHTSGPVPAVAPGALVVWPLSARSDAALRVAARALAAREPAPPAAVAHALATTRHVFEERAAVVARTPEEFTAALERLADGADDPRLVRGRARGRQRLGLLLPGESHRPDAGRELARAHPVFAAAWREEAGRLGLPPDASAGGDPAARAFAFAVALARTLARHGVRPSFVGGRGPGRVAAARLAGVLTPEGAAALVTAGDRIAEVVAGLEFRPPGLPVVSEVTGEEVGPHVLRSATYWTAREPRAPHAPADSPALLLGEGPWTSVARADGGAGEQGRVVLVRPGRTEPDALAWALAEAYAAGVAVAWYPGYGPSARELPLYPFQHTRFWAGDATAPAGHPLLESSYTQEDGTVVHTGRVSVTAQPWIADHQVLGRTVVPGTTWLELCAWAGGRAGCPHVAELTHHAPLVLAGDAYARIELRLGPESSGSRAVTLVHHGDSPAGATVLARGALTTGSGTAWAPWTGAQAWPPPGAVEVPADAFYDAHAALGAYRWGPSFRSLVRCWRRGEELFAELRAQPGVYGAATGVHPVLLDGALHALGLDGVPERLTPLLGGSGPEARLLPHIPFVWRGFTIHRPASGVLRVALRPHDGGEMSVDIADGRGEPVASVEALLLLPISRDRLLSRSAGGVTHGSVAPSPPPSGSHLPARPDEDARHDPAVPSPRSAPSARTRGVPHDPAGPSPRPPVDGLLHRPGWVPLPRPAAGVPEPVTVCGPDPARALGAVPAGPGAVVVELPVPEGPGPRAVHSVTRTALEIVRIWLARPEPDDAHLVVVTRGAVAVPPAGTADPAHAACWGLLASVQSEHPGRFTVVDVDGTEVSRAVLPAAVADSRAVGRSRLALRAGAVFGEAVVPLPAPALPVVPSLDPDGTVLITGGDGALAAVFARHLVTAHGARHLLLAGRRGADPRGLVAELGALGARVTVAVCDVTDPDALARLVAGVPAYRPLTAVLHTAGTLGDAVVTALSPERLTRVLRPKVDAAWTLHELTRDRPPAMFVLFSSAAGILGTAGQAAYAAANRSLDALARHRRSLGLPAVSLAWGLWEPVAGMGAALGDADLARIRRGGMLPITAEEGVVLFDAALAAGDPVLLPGRLTGDRRPSTVTAPETGARENARAEPRRGAELLDLVLDAVAEITGHRRGFLDPGRQFHALGLDSLMTVELRNRLSGATGLSLPAALAFSHPTPAAVAGHLERLLAPGQEPEPSGHGGGGHSEARPSSGEDDADLAELTADELVVLALSESYDDL</sequence>
<feature type="active site" description="Proton acceptor; for dehydratase activity" evidence="8">
    <location>
        <position position="5291"/>
    </location>
</feature>
<dbReference type="InterPro" id="IPR009081">
    <property type="entry name" value="PP-bd_ACP"/>
</dbReference>
<dbReference type="InterPro" id="IPR006162">
    <property type="entry name" value="Ppantetheine_attach_site"/>
</dbReference>
<dbReference type="Pfam" id="PF02801">
    <property type="entry name" value="Ketoacyl-synt_C"/>
    <property type="match status" value="4"/>
</dbReference>
<feature type="compositionally biased region" description="Low complexity" evidence="9">
    <location>
        <begin position="1419"/>
        <end position="1430"/>
    </location>
</feature>
<dbReference type="Pfam" id="PF16197">
    <property type="entry name" value="KAsynt_C_assoc"/>
    <property type="match status" value="4"/>
</dbReference>
<protein>
    <recommendedName>
        <fullName evidence="15">Polyketide synthase</fullName>
    </recommendedName>
</protein>
<keyword evidence="7" id="KW-0012">Acyltransferase</keyword>
<dbReference type="InterPro" id="IPR049900">
    <property type="entry name" value="PKS_mFAS_DH"/>
</dbReference>
<dbReference type="SUPFAM" id="SSF51735">
    <property type="entry name" value="NAD(P)-binding Rossmann-fold domains"/>
    <property type="match status" value="6"/>
</dbReference>
<feature type="compositionally biased region" description="Low complexity" evidence="9">
    <location>
        <begin position="3812"/>
        <end position="3823"/>
    </location>
</feature>
<keyword evidence="4" id="KW-0808">Transferase</keyword>
<evidence type="ECO:0000256" key="5">
    <source>
        <dbReference type="ARBA" id="ARBA00023194"/>
    </source>
</evidence>
<feature type="region of interest" description="Disordered" evidence="9">
    <location>
        <begin position="3804"/>
        <end position="3823"/>
    </location>
</feature>
<dbReference type="Pfam" id="PF21089">
    <property type="entry name" value="PKS_DH_N"/>
    <property type="match status" value="2"/>
</dbReference>
<dbReference type="InterPro" id="IPR020841">
    <property type="entry name" value="PKS_Beta-ketoAc_synthase_dom"/>
</dbReference>
<dbReference type="SUPFAM" id="SSF47336">
    <property type="entry name" value="ACP-like"/>
    <property type="match status" value="4"/>
</dbReference>
<accession>A0ABQ3D9Q9</accession>
<dbReference type="InterPro" id="IPR042104">
    <property type="entry name" value="PKS_dehydratase_sf"/>
</dbReference>
<dbReference type="EMBL" id="BMVN01000055">
    <property type="protein sequence ID" value="GHA65569.1"/>
    <property type="molecule type" value="Genomic_DNA"/>
</dbReference>
<dbReference type="InterPro" id="IPR050091">
    <property type="entry name" value="PKS_NRPS_Biosynth_Enz"/>
</dbReference>
<feature type="compositionally biased region" description="Pro residues" evidence="9">
    <location>
        <begin position="2385"/>
        <end position="2394"/>
    </location>
</feature>
<evidence type="ECO:0000256" key="6">
    <source>
        <dbReference type="ARBA" id="ARBA00023268"/>
    </source>
</evidence>
<evidence type="ECO:0000256" key="2">
    <source>
        <dbReference type="ARBA" id="ARBA00022450"/>
    </source>
</evidence>
<feature type="domain" description="Carrier" evidence="10">
    <location>
        <begin position="4271"/>
        <end position="4348"/>
    </location>
</feature>
<keyword evidence="14" id="KW-1185">Reference proteome</keyword>
<dbReference type="SMART" id="SM00822">
    <property type="entry name" value="PKS_KR"/>
    <property type="match status" value="3"/>
</dbReference>
<dbReference type="Gene3D" id="3.40.47.10">
    <property type="match status" value="4"/>
</dbReference>
<dbReference type="Gene3D" id="3.30.70.3290">
    <property type="match status" value="4"/>
</dbReference>
<dbReference type="InterPro" id="IPR016036">
    <property type="entry name" value="Malonyl_transacylase_ACP-bd"/>
</dbReference>
<name>A0ABQ3D9Q9_9ACTN</name>
<feature type="domain" description="Ketosynthase family 3 (KS3)" evidence="11">
    <location>
        <begin position="2807"/>
        <end position="3219"/>
    </location>
</feature>
<dbReference type="Pfam" id="PF00550">
    <property type="entry name" value="PP-binding"/>
    <property type="match status" value="4"/>
</dbReference>
<feature type="domain" description="Ketosynthase family 3 (KS3)" evidence="11">
    <location>
        <begin position="14"/>
        <end position="422"/>
    </location>
</feature>
<evidence type="ECO:0000256" key="7">
    <source>
        <dbReference type="ARBA" id="ARBA00023315"/>
    </source>
</evidence>
<proteinExistence type="predicted"/>
<feature type="active site" description="Proton donor; for dehydratase activity" evidence="8">
    <location>
        <position position="5455"/>
    </location>
</feature>
<dbReference type="InterPro" id="IPR055123">
    <property type="entry name" value="SpnB-like_Rossmann"/>
</dbReference>
<feature type="region of interest" description="Disordered" evidence="9">
    <location>
        <begin position="5550"/>
        <end position="5614"/>
    </location>
</feature>
<feature type="compositionally biased region" description="Basic and acidic residues" evidence="9">
    <location>
        <begin position="4436"/>
        <end position="4465"/>
    </location>
</feature>
<keyword evidence="6" id="KW-0511">Multifunctional enzyme</keyword>
<dbReference type="Gene3D" id="3.10.129.110">
    <property type="entry name" value="Polyketide synthase dehydratase"/>
    <property type="match status" value="2"/>
</dbReference>
<feature type="domain" description="PKS/mFAS DH" evidence="12">
    <location>
        <begin position="5260"/>
        <end position="5545"/>
    </location>
</feature>
<organism evidence="13 14">
    <name type="scientific">Streptomyces canarius</name>
    <dbReference type="NCBI Taxonomy" id="285453"/>
    <lineage>
        <taxon>Bacteria</taxon>
        <taxon>Bacillati</taxon>
        <taxon>Actinomycetota</taxon>
        <taxon>Actinomycetes</taxon>
        <taxon>Kitasatosporales</taxon>
        <taxon>Streptomycetaceae</taxon>
        <taxon>Streptomyces</taxon>
    </lineage>
</organism>
<feature type="region of interest" description="Disordered" evidence="9">
    <location>
        <begin position="2369"/>
        <end position="2449"/>
    </location>
</feature>
<dbReference type="PROSITE" id="PS00012">
    <property type="entry name" value="PHOSPHOPANTETHEINE"/>
    <property type="match status" value="4"/>
</dbReference>
<feature type="domain" description="Carrier" evidence="10">
    <location>
        <begin position="6044"/>
        <end position="6118"/>
    </location>
</feature>
<feature type="compositionally biased region" description="Basic and acidic residues" evidence="9">
    <location>
        <begin position="5570"/>
        <end position="5580"/>
    </location>
</feature>
<dbReference type="InterPro" id="IPR020807">
    <property type="entry name" value="PKS_DH"/>
</dbReference>
<dbReference type="SMART" id="SM00823">
    <property type="entry name" value="PKS_PP"/>
    <property type="match status" value="4"/>
</dbReference>
<feature type="compositionally biased region" description="Basic and acidic residues" evidence="9">
    <location>
        <begin position="3679"/>
        <end position="3697"/>
    </location>
</feature>
<dbReference type="SMART" id="SM01294">
    <property type="entry name" value="PKS_PP_betabranch"/>
    <property type="match status" value="2"/>
</dbReference>
<feature type="region of interest" description="N-terminal hotdog fold" evidence="8">
    <location>
        <begin position="1897"/>
        <end position="2021"/>
    </location>
</feature>
<evidence type="ECO:0000256" key="4">
    <source>
        <dbReference type="ARBA" id="ARBA00022679"/>
    </source>
</evidence>
<dbReference type="CDD" id="cd08952">
    <property type="entry name" value="KR_1_SDR_x"/>
    <property type="match status" value="1"/>
</dbReference>
<dbReference type="InterPro" id="IPR020806">
    <property type="entry name" value="PKS_PP-bd"/>
</dbReference>
<dbReference type="RefSeq" id="WP_306433518.1">
    <property type="nucleotide sequence ID" value="NZ_BMVN01000055.1"/>
</dbReference>
<evidence type="ECO:0000256" key="9">
    <source>
        <dbReference type="SAM" id="MobiDB-lite"/>
    </source>
</evidence>
<dbReference type="Pfam" id="PF00109">
    <property type="entry name" value="ketoacyl-synt"/>
    <property type="match status" value="4"/>
</dbReference>
<feature type="region of interest" description="C-terminal hotdog fold" evidence="8">
    <location>
        <begin position="5395"/>
        <end position="5545"/>
    </location>
</feature>
<feature type="domain" description="Carrier" evidence="10">
    <location>
        <begin position="2704"/>
        <end position="2779"/>
    </location>
</feature>
<reference evidence="14" key="1">
    <citation type="journal article" date="2019" name="Int. J. Syst. Evol. Microbiol.">
        <title>The Global Catalogue of Microorganisms (GCM) 10K type strain sequencing project: providing services to taxonomists for standard genome sequencing and annotation.</title>
        <authorList>
            <consortium name="The Broad Institute Genomics Platform"/>
            <consortium name="The Broad Institute Genome Sequencing Center for Infectious Disease"/>
            <person name="Wu L."/>
            <person name="Ma J."/>
        </authorList>
    </citation>
    <scope>NUCLEOTIDE SEQUENCE [LARGE SCALE GENOMIC DNA]</scope>
    <source>
        <strain evidence="14">JCM 4733</strain>
    </source>
</reference>
<feature type="compositionally biased region" description="Polar residues" evidence="9">
    <location>
        <begin position="4372"/>
        <end position="4381"/>
    </location>
</feature>
<evidence type="ECO:0000256" key="1">
    <source>
        <dbReference type="ARBA" id="ARBA00004792"/>
    </source>
</evidence>
<evidence type="ECO:0000313" key="14">
    <source>
        <dbReference type="Proteomes" id="UP000653644"/>
    </source>
</evidence>
<feature type="active site" description="Proton acceptor; for dehydratase activity" evidence="8">
    <location>
        <position position="1929"/>
    </location>
</feature>
<dbReference type="InterPro" id="IPR049551">
    <property type="entry name" value="PKS_DH_C"/>
</dbReference>
<dbReference type="InterPro" id="IPR013968">
    <property type="entry name" value="PKS_KR"/>
</dbReference>
<feature type="region of interest" description="Disordered" evidence="9">
    <location>
        <begin position="3672"/>
        <end position="3792"/>
    </location>
</feature>
<dbReference type="Pfam" id="PF14765">
    <property type="entry name" value="PS-DH"/>
    <property type="match status" value="2"/>
</dbReference>
<dbReference type="InterPro" id="IPR014043">
    <property type="entry name" value="Acyl_transferase_dom"/>
</dbReference>
<dbReference type="InterPro" id="IPR049552">
    <property type="entry name" value="PKS_DH_N"/>
</dbReference>
<dbReference type="InterPro" id="IPR001227">
    <property type="entry name" value="Ac_transferase_dom_sf"/>
</dbReference>
<feature type="domain" description="PKS/mFAS DH" evidence="12">
    <location>
        <begin position="1897"/>
        <end position="2173"/>
    </location>
</feature>
<feature type="compositionally biased region" description="Pro residues" evidence="9">
    <location>
        <begin position="1437"/>
        <end position="1447"/>
    </location>
</feature>
<dbReference type="InterPro" id="IPR032821">
    <property type="entry name" value="PKS_assoc"/>
</dbReference>
<dbReference type="InterPro" id="IPR016035">
    <property type="entry name" value="Acyl_Trfase/lysoPLipase"/>
</dbReference>